<sequence>MYQPLSDTSAAGGGNDPAVATAVIGSGGAGLAAAWALARSGRPVVLMERCPRAGGHINTRDAGPALGLDHPVPVDTGFIVYNERNYPNLVRLFDAIGTETAASEMSFAVSLNNGAYEYRGSPTGLFAAPRNLIDPGHWRMLRDMRRFNRQARMRPPQPGQSLGAFLAAHGYSADFARRYLLPMGAAIWSAPMATMLDFPAESFIRFFHNHALLDYRGRPVWRTVAGGTSSYAAGILAHPLISSAGDAGVEVVLRDAGGPLVKCRDHAPRRFAAVVLAAHADDSLALLDQPTAAETSVLSAFGYQANRAVLHRDTRLMPHRRRAWAAWNYLGQSIAGADAGHEHLAVSYWMNRLQPLATARDLFVTLNPPVEPASVIADIAYAHPVFDTAAIAAQHRLGALQGQGGVFYAGSYFGFGFHEDACASGLAAGVMAGADLPWADLLGEQTRRRLPALDGLAPLLARRVAAMARPSHSPAADLAAVGD</sequence>
<dbReference type="PANTHER" id="PTHR42923">
    <property type="entry name" value="PROTOPORPHYRINOGEN OXIDASE"/>
    <property type="match status" value="1"/>
</dbReference>
<gene>
    <name evidence="2" type="ORF">WG926_17575</name>
</gene>
<reference evidence="2 3" key="1">
    <citation type="submission" date="2024-03" db="EMBL/GenBank/DDBJ databases">
        <title>High-quality draft genome sequencing of Tistrella sp. BH-R2-4.</title>
        <authorList>
            <person name="Dong C."/>
        </authorList>
    </citation>
    <scope>NUCLEOTIDE SEQUENCE [LARGE SCALE GENOMIC DNA]</scope>
    <source>
        <strain evidence="2 3">BH-R2-4</strain>
    </source>
</reference>
<feature type="domain" description="Amine oxidase" evidence="1">
    <location>
        <begin position="29"/>
        <end position="290"/>
    </location>
</feature>
<dbReference type="InterPro" id="IPR002937">
    <property type="entry name" value="Amino_oxidase"/>
</dbReference>
<organism evidence="2 3">
    <name type="scientific">Tistrella arctica</name>
    <dbReference type="NCBI Taxonomy" id="3133430"/>
    <lineage>
        <taxon>Bacteria</taxon>
        <taxon>Pseudomonadati</taxon>
        <taxon>Pseudomonadota</taxon>
        <taxon>Alphaproteobacteria</taxon>
        <taxon>Geminicoccales</taxon>
        <taxon>Geminicoccaceae</taxon>
        <taxon>Tistrella</taxon>
    </lineage>
</organism>
<proteinExistence type="predicted"/>
<evidence type="ECO:0000259" key="1">
    <source>
        <dbReference type="Pfam" id="PF01593"/>
    </source>
</evidence>
<dbReference type="EMBL" id="JBBKTW010000006">
    <property type="protein sequence ID" value="MEN2990133.1"/>
    <property type="molecule type" value="Genomic_DNA"/>
</dbReference>
<dbReference type="RefSeq" id="WP_345937928.1">
    <property type="nucleotide sequence ID" value="NZ_JBBKTW010000006.1"/>
</dbReference>
<dbReference type="Gene3D" id="1.10.405.20">
    <property type="match status" value="1"/>
</dbReference>
<dbReference type="InterPro" id="IPR036188">
    <property type="entry name" value="FAD/NAD-bd_sf"/>
</dbReference>
<keyword evidence="3" id="KW-1185">Reference proteome</keyword>
<dbReference type="Proteomes" id="UP001413721">
    <property type="component" value="Unassembled WGS sequence"/>
</dbReference>
<dbReference type="SUPFAM" id="SSF51905">
    <property type="entry name" value="FAD/NAD(P)-binding domain"/>
    <property type="match status" value="1"/>
</dbReference>
<dbReference type="Gene3D" id="3.30.70.1990">
    <property type="match status" value="1"/>
</dbReference>
<name>A0ABU9YMU8_9PROT</name>
<dbReference type="Gene3D" id="3.50.50.60">
    <property type="entry name" value="FAD/NAD(P)-binding domain"/>
    <property type="match status" value="1"/>
</dbReference>
<accession>A0ABU9YMU8</accession>
<comment type="caution">
    <text evidence="2">The sequence shown here is derived from an EMBL/GenBank/DDBJ whole genome shotgun (WGS) entry which is preliminary data.</text>
</comment>
<dbReference type="Pfam" id="PF01593">
    <property type="entry name" value="Amino_oxidase"/>
    <property type="match status" value="1"/>
</dbReference>
<protein>
    <submittedName>
        <fullName evidence="2">FAD-dependent oxidoreductase</fullName>
    </submittedName>
</protein>
<evidence type="ECO:0000313" key="2">
    <source>
        <dbReference type="EMBL" id="MEN2990133.1"/>
    </source>
</evidence>
<dbReference type="PANTHER" id="PTHR42923:SF17">
    <property type="entry name" value="AMINE OXIDASE DOMAIN-CONTAINING PROTEIN"/>
    <property type="match status" value="1"/>
</dbReference>
<dbReference type="InterPro" id="IPR050464">
    <property type="entry name" value="Zeta_carotene_desat/Oxidored"/>
</dbReference>
<evidence type="ECO:0000313" key="3">
    <source>
        <dbReference type="Proteomes" id="UP001413721"/>
    </source>
</evidence>